<name>M3AU16_SPHMS</name>
<evidence type="ECO:0000313" key="2">
    <source>
        <dbReference type="EMBL" id="EMF08969.1"/>
    </source>
</evidence>
<evidence type="ECO:0000256" key="1">
    <source>
        <dbReference type="SAM" id="MobiDB-lite"/>
    </source>
</evidence>
<dbReference type="Proteomes" id="UP000016931">
    <property type="component" value="Unassembled WGS sequence"/>
</dbReference>
<feature type="compositionally biased region" description="Basic and acidic residues" evidence="1">
    <location>
        <begin position="27"/>
        <end position="40"/>
    </location>
</feature>
<dbReference type="GeneID" id="27904219"/>
<keyword evidence="3" id="KW-1185">Reference proteome</keyword>
<dbReference type="RefSeq" id="XP_016757090.1">
    <property type="nucleotide sequence ID" value="XM_016907082.1"/>
</dbReference>
<dbReference type="HOGENOM" id="CLU_2591318_0_0_1"/>
<feature type="region of interest" description="Disordered" evidence="1">
    <location>
        <begin position="17"/>
        <end position="45"/>
    </location>
</feature>
<dbReference type="OrthoDB" id="3877724at2759"/>
<sequence length="80" mass="9144">MSINTLFRKLIDRYQQARQIHQSPSSHKADLLRQRDEERTSGTGDGLLHIALQPANQSVNSFTAADPAKYYQKGRAWDNM</sequence>
<proteinExistence type="predicted"/>
<feature type="compositionally biased region" description="Polar residues" evidence="1">
    <location>
        <begin position="17"/>
        <end position="26"/>
    </location>
</feature>
<reference evidence="2 3" key="1">
    <citation type="journal article" date="2012" name="PLoS Pathog.">
        <title>Diverse lifestyles and strategies of plant pathogenesis encoded in the genomes of eighteen Dothideomycetes fungi.</title>
        <authorList>
            <person name="Ohm R.A."/>
            <person name="Feau N."/>
            <person name="Henrissat B."/>
            <person name="Schoch C.L."/>
            <person name="Horwitz B.A."/>
            <person name="Barry K.W."/>
            <person name="Condon B.J."/>
            <person name="Copeland A.C."/>
            <person name="Dhillon B."/>
            <person name="Glaser F."/>
            <person name="Hesse C.N."/>
            <person name="Kosti I."/>
            <person name="LaButti K."/>
            <person name="Lindquist E.A."/>
            <person name="Lucas S."/>
            <person name="Salamov A.A."/>
            <person name="Bradshaw R.E."/>
            <person name="Ciuffetti L."/>
            <person name="Hamelin R.C."/>
            <person name="Kema G.H.J."/>
            <person name="Lawrence C."/>
            <person name="Scott J.A."/>
            <person name="Spatafora J.W."/>
            <person name="Turgeon B.G."/>
            <person name="de Wit P.J.G.M."/>
            <person name="Zhong S."/>
            <person name="Goodwin S.B."/>
            <person name="Grigoriev I.V."/>
        </authorList>
    </citation>
    <scope>NUCLEOTIDE SEQUENCE [LARGE SCALE GENOMIC DNA]</scope>
    <source>
        <strain evidence="2 3">SO2202</strain>
    </source>
</reference>
<dbReference type="AlphaFoldDB" id="M3AU16"/>
<protein>
    <submittedName>
        <fullName evidence="2">Uncharacterized protein</fullName>
    </submittedName>
</protein>
<evidence type="ECO:0000313" key="3">
    <source>
        <dbReference type="Proteomes" id="UP000016931"/>
    </source>
</evidence>
<organism evidence="2 3">
    <name type="scientific">Sphaerulina musiva (strain SO2202)</name>
    <name type="common">Poplar stem canker fungus</name>
    <name type="synonym">Septoria musiva</name>
    <dbReference type="NCBI Taxonomy" id="692275"/>
    <lineage>
        <taxon>Eukaryota</taxon>
        <taxon>Fungi</taxon>
        <taxon>Dikarya</taxon>
        <taxon>Ascomycota</taxon>
        <taxon>Pezizomycotina</taxon>
        <taxon>Dothideomycetes</taxon>
        <taxon>Dothideomycetidae</taxon>
        <taxon>Mycosphaerellales</taxon>
        <taxon>Mycosphaerellaceae</taxon>
        <taxon>Sphaerulina</taxon>
    </lineage>
</organism>
<gene>
    <name evidence="2" type="ORF">SEPMUDRAFT_151854</name>
</gene>
<dbReference type="EMBL" id="KB456270">
    <property type="protein sequence ID" value="EMF08969.1"/>
    <property type="molecule type" value="Genomic_DNA"/>
</dbReference>
<accession>M3AU16</accession>